<evidence type="ECO:0000256" key="1">
    <source>
        <dbReference type="SAM" id="SignalP"/>
    </source>
</evidence>
<keyword evidence="4" id="KW-1185">Reference proteome</keyword>
<dbReference type="InterPro" id="IPR036280">
    <property type="entry name" value="Multihaem_cyt_sf"/>
</dbReference>
<keyword evidence="1" id="KW-0732">Signal</keyword>
<feature type="chain" id="PRO_5015558316" description="Cytochrome c7-like domain-containing protein" evidence="1">
    <location>
        <begin position="20"/>
        <end position="117"/>
    </location>
</feature>
<dbReference type="Proteomes" id="UP000245125">
    <property type="component" value="Unassembled WGS sequence"/>
</dbReference>
<gene>
    <name evidence="3" type="ORF">NBG4_820009</name>
</gene>
<dbReference type="OrthoDB" id="9805828at2"/>
<feature type="signal peptide" evidence="1">
    <location>
        <begin position="1"/>
        <end position="19"/>
    </location>
</feature>
<organism evidence="3 4">
    <name type="scientific">Candidatus Sulfobium mesophilum</name>
    <dbReference type="NCBI Taxonomy" id="2016548"/>
    <lineage>
        <taxon>Bacteria</taxon>
        <taxon>Pseudomonadati</taxon>
        <taxon>Nitrospirota</taxon>
        <taxon>Nitrospiria</taxon>
        <taxon>Nitrospirales</taxon>
        <taxon>Nitrospiraceae</taxon>
        <taxon>Candidatus Sulfobium</taxon>
    </lineage>
</organism>
<dbReference type="EMBL" id="OUUY01000133">
    <property type="protein sequence ID" value="SPQ01978.1"/>
    <property type="molecule type" value="Genomic_DNA"/>
</dbReference>
<name>A0A2U3QKP3_9BACT</name>
<feature type="domain" description="Cytochrome c7-like" evidence="2">
    <location>
        <begin position="28"/>
        <end position="105"/>
    </location>
</feature>
<dbReference type="Pfam" id="PF14522">
    <property type="entry name" value="Cytochrome_C7"/>
    <property type="match status" value="1"/>
</dbReference>
<evidence type="ECO:0000313" key="3">
    <source>
        <dbReference type="EMBL" id="SPQ01978.1"/>
    </source>
</evidence>
<dbReference type="Gene3D" id="3.90.10.10">
    <property type="entry name" value="Cytochrome C3"/>
    <property type="match status" value="1"/>
</dbReference>
<reference evidence="4" key="1">
    <citation type="submission" date="2018-03" db="EMBL/GenBank/DDBJ databases">
        <authorList>
            <person name="Zecchin S."/>
        </authorList>
    </citation>
    <scope>NUCLEOTIDE SEQUENCE [LARGE SCALE GENOMIC DNA]</scope>
</reference>
<dbReference type="SUPFAM" id="SSF48695">
    <property type="entry name" value="Multiheme cytochromes"/>
    <property type="match status" value="1"/>
</dbReference>
<accession>A0A2U3QKP3</accession>
<protein>
    <recommendedName>
        <fullName evidence="2">Cytochrome c7-like domain-containing protein</fullName>
    </recommendedName>
</protein>
<evidence type="ECO:0000313" key="4">
    <source>
        <dbReference type="Proteomes" id="UP000245125"/>
    </source>
</evidence>
<dbReference type="AlphaFoldDB" id="A0A2U3QKP3"/>
<sequence length="117" mass="12675">MRKVFVVFLLVSLASVAGAAEKNLVELHKDAGKMSNKECLSCHGKILKEVSLNKKYKMFHRVHLESKLATPKKCADCHKSVDVRNGSGAALRKQVDPQICAGCHSGGVKGAEVLFAQ</sequence>
<evidence type="ECO:0000259" key="2">
    <source>
        <dbReference type="Pfam" id="PF14522"/>
    </source>
</evidence>
<dbReference type="InterPro" id="IPR029467">
    <property type="entry name" value="Cyt_c7-like"/>
</dbReference>
<proteinExistence type="predicted"/>